<comment type="caution">
    <text evidence="2">The sequence shown here is derived from an EMBL/GenBank/DDBJ whole genome shotgun (WGS) entry which is preliminary data.</text>
</comment>
<sequence length="223" mass="26259">MEALQLEEAKIDPAFLRENQPFQENWYSTVKAVHIIQTERLIPKGGYKGVDDYLTRRWNGCCRRTCFYTSGWAGRVITQLEECGIAKEHLPSNTRLCIALKQIAATYNISLVDAWYTLLEKFGSRDNVDQQEPTPPEEETTTVSDVTIEQRLRKRRKVNYAQEEERDEDEDEEMDEEEEQEYEEEEEEEPVRKRDKIREVEWNTPDYLANLINKFAGTFEGSF</sequence>
<evidence type="ECO:0000313" key="2">
    <source>
        <dbReference type="EMBL" id="KAJ3039415.1"/>
    </source>
</evidence>
<feature type="region of interest" description="Disordered" evidence="1">
    <location>
        <begin position="126"/>
        <end position="146"/>
    </location>
</feature>
<dbReference type="Proteomes" id="UP001212841">
    <property type="component" value="Unassembled WGS sequence"/>
</dbReference>
<keyword evidence="3" id="KW-1185">Reference proteome</keyword>
<evidence type="ECO:0000313" key="3">
    <source>
        <dbReference type="Proteomes" id="UP001212841"/>
    </source>
</evidence>
<dbReference type="AlphaFoldDB" id="A0AAD5S363"/>
<protein>
    <submittedName>
        <fullName evidence="2">Uncharacterized protein</fullName>
    </submittedName>
</protein>
<name>A0AAD5S363_9FUNG</name>
<reference evidence="2" key="1">
    <citation type="submission" date="2020-05" db="EMBL/GenBank/DDBJ databases">
        <title>Phylogenomic resolution of chytrid fungi.</title>
        <authorList>
            <person name="Stajich J.E."/>
            <person name="Amses K."/>
            <person name="Simmons R."/>
            <person name="Seto K."/>
            <person name="Myers J."/>
            <person name="Bonds A."/>
            <person name="Quandt C.A."/>
            <person name="Barry K."/>
            <person name="Liu P."/>
            <person name="Grigoriev I."/>
            <person name="Longcore J.E."/>
            <person name="James T.Y."/>
        </authorList>
    </citation>
    <scope>NUCLEOTIDE SEQUENCE</scope>
    <source>
        <strain evidence="2">JEL0318</strain>
    </source>
</reference>
<feature type="compositionally biased region" description="Acidic residues" evidence="1">
    <location>
        <begin position="162"/>
        <end position="189"/>
    </location>
</feature>
<proteinExistence type="predicted"/>
<dbReference type="EMBL" id="JADGJD010001638">
    <property type="protein sequence ID" value="KAJ3039415.1"/>
    <property type="molecule type" value="Genomic_DNA"/>
</dbReference>
<feature type="region of interest" description="Disordered" evidence="1">
    <location>
        <begin position="158"/>
        <end position="199"/>
    </location>
</feature>
<accession>A0AAD5S363</accession>
<organism evidence="2 3">
    <name type="scientific">Rhizophlyctis rosea</name>
    <dbReference type="NCBI Taxonomy" id="64517"/>
    <lineage>
        <taxon>Eukaryota</taxon>
        <taxon>Fungi</taxon>
        <taxon>Fungi incertae sedis</taxon>
        <taxon>Chytridiomycota</taxon>
        <taxon>Chytridiomycota incertae sedis</taxon>
        <taxon>Chytridiomycetes</taxon>
        <taxon>Rhizophlyctidales</taxon>
        <taxon>Rhizophlyctidaceae</taxon>
        <taxon>Rhizophlyctis</taxon>
    </lineage>
</organism>
<gene>
    <name evidence="2" type="ORF">HK097_002835</name>
</gene>
<feature type="compositionally biased region" description="Basic and acidic residues" evidence="1">
    <location>
        <begin position="190"/>
        <end position="199"/>
    </location>
</feature>
<evidence type="ECO:0000256" key="1">
    <source>
        <dbReference type="SAM" id="MobiDB-lite"/>
    </source>
</evidence>